<dbReference type="GO" id="GO:0043190">
    <property type="term" value="C:ATP-binding cassette (ABC) transporter complex"/>
    <property type="evidence" value="ECO:0007669"/>
    <property type="project" value="InterPro"/>
</dbReference>
<evidence type="ECO:0000256" key="5">
    <source>
        <dbReference type="SAM" id="SignalP"/>
    </source>
</evidence>
<feature type="domain" description="Solute-binding protein family 5" evidence="6">
    <location>
        <begin position="85"/>
        <end position="459"/>
    </location>
</feature>
<dbReference type="AlphaFoldDB" id="A0A1V8PNT2"/>
<name>A0A1V8PNT2_9BIFI</name>
<evidence type="ECO:0000256" key="4">
    <source>
        <dbReference type="ARBA" id="ARBA00022729"/>
    </source>
</evidence>
<dbReference type="EMBL" id="NAQA01000003">
    <property type="protein sequence ID" value="OQM50378.1"/>
    <property type="molecule type" value="Genomic_DNA"/>
</dbReference>
<dbReference type="GO" id="GO:0015833">
    <property type="term" value="P:peptide transport"/>
    <property type="evidence" value="ECO:0007669"/>
    <property type="project" value="TreeGrafter"/>
</dbReference>
<accession>A0A1V8PNT2</accession>
<gene>
    <name evidence="7" type="ORF">B5782_0325</name>
</gene>
<dbReference type="Gene3D" id="3.10.105.10">
    <property type="entry name" value="Dipeptide-binding Protein, Domain 3"/>
    <property type="match status" value="1"/>
</dbReference>
<dbReference type="Proteomes" id="UP000192666">
    <property type="component" value="Unassembled WGS sequence"/>
</dbReference>
<proteinExistence type="inferred from homology"/>
<evidence type="ECO:0000256" key="3">
    <source>
        <dbReference type="ARBA" id="ARBA00022448"/>
    </source>
</evidence>
<evidence type="ECO:0000259" key="6">
    <source>
        <dbReference type="Pfam" id="PF00496"/>
    </source>
</evidence>
<dbReference type="RefSeq" id="WP_180376850.1">
    <property type="nucleotide sequence ID" value="NZ_NAQA01000003.1"/>
</dbReference>
<keyword evidence="4 5" id="KW-0732">Signal</keyword>
<dbReference type="PANTHER" id="PTHR30290">
    <property type="entry name" value="PERIPLASMIC BINDING COMPONENT OF ABC TRANSPORTER"/>
    <property type="match status" value="1"/>
</dbReference>
<dbReference type="PROSITE" id="PS01040">
    <property type="entry name" value="SBP_BACTERIAL_5"/>
    <property type="match status" value="1"/>
</dbReference>
<evidence type="ECO:0000256" key="2">
    <source>
        <dbReference type="ARBA" id="ARBA00005695"/>
    </source>
</evidence>
<dbReference type="PANTHER" id="PTHR30290:SF9">
    <property type="entry name" value="OLIGOPEPTIDE-BINDING PROTEIN APPA"/>
    <property type="match status" value="1"/>
</dbReference>
<dbReference type="CDD" id="cd08509">
    <property type="entry name" value="PBP2_TmCBP_oligosaccharides_like"/>
    <property type="match status" value="1"/>
</dbReference>
<evidence type="ECO:0000313" key="7">
    <source>
        <dbReference type="EMBL" id="OQM50378.1"/>
    </source>
</evidence>
<protein>
    <submittedName>
        <fullName evidence="7">Peptide ABC transporter substrate-binding protein</fullName>
    </submittedName>
</protein>
<feature type="chain" id="PRO_5038838266" evidence="5">
    <location>
        <begin position="26"/>
        <end position="562"/>
    </location>
</feature>
<dbReference type="Gene3D" id="3.40.190.10">
    <property type="entry name" value="Periplasmic binding protein-like II"/>
    <property type="match status" value="1"/>
</dbReference>
<dbReference type="InterPro" id="IPR023765">
    <property type="entry name" value="SBP_5_CS"/>
</dbReference>
<dbReference type="GO" id="GO:1904680">
    <property type="term" value="F:peptide transmembrane transporter activity"/>
    <property type="evidence" value="ECO:0007669"/>
    <property type="project" value="TreeGrafter"/>
</dbReference>
<dbReference type="PIRSF" id="PIRSF002741">
    <property type="entry name" value="MppA"/>
    <property type="match status" value="1"/>
</dbReference>
<dbReference type="SUPFAM" id="SSF53850">
    <property type="entry name" value="Periplasmic binding protein-like II"/>
    <property type="match status" value="1"/>
</dbReference>
<keyword evidence="3" id="KW-0813">Transport</keyword>
<feature type="signal peptide" evidence="5">
    <location>
        <begin position="1"/>
        <end position="25"/>
    </location>
</feature>
<comment type="similarity">
    <text evidence="2">Belongs to the bacterial solute-binding protein 5 family.</text>
</comment>
<dbReference type="Pfam" id="PF00496">
    <property type="entry name" value="SBP_bac_5"/>
    <property type="match status" value="1"/>
</dbReference>
<dbReference type="InterPro" id="IPR030678">
    <property type="entry name" value="Peptide/Ni-bd"/>
</dbReference>
<dbReference type="PROSITE" id="PS51257">
    <property type="entry name" value="PROKAR_LIPOPROTEIN"/>
    <property type="match status" value="1"/>
</dbReference>
<dbReference type="Gene3D" id="3.90.76.10">
    <property type="entry name" value="Dipeptide-binding Protein, Domain 1"/>
    <property type="match status" value="1"/>
</dbReference>
<reference evidence="7 8" key="1">
    <citation type="submission" date="2017-03" db="EMBL/GenBank/DDBJ databases">
        <title>Maternal inheritance of bifidobacteria.</title>
        <authorList>
            <person name="Lugli G.A."/>
            <person name="Duranti S."/>
            <person name="Milani C."/>
            <person name="Mancabelli L."/>
        </authorList>
    </citation>
    <scope>NUCLEOTIDE SEQUENCE [LARGE SCALE GENOMIC DNA]</scope>
    <source>
        <strain evidence="7 8">1899B</strain>
    </source>
</reference>
<evidence type="ECO:0000313" key="8">
    <source>
        <dbReference type="Proteomes" id="UP000192666"/>
    </source>
</evidence>
<comment type="caution">
    <text evidence="7">The sequence shown here is derived from an EMBL/GenBank/DDBJ whole genome shotgun (WGS) entry which is preliminary data.</text>
</comment>
<organism evidence="7 8">
    <name type="scientific">Bifidobacterium catenulatum</name>
    <dbReference type="NCBI Taxonomy" id="1686"/>
    <lineage>
        <taxon>Bacteria</taxon>
        <taxon>Bacillati</taxon>
        <taxon>Actinomycetota</taxon>
        <taxon>Actinomycetes</taxon>
        <taxon>Bifidobacteriales</taxon>
        <taxon>Bifidobacteriaceae</taxon>
        <taxon>Bifidobacterium</taxon>
    </lineage>
</organism>
<dbReference type="InterPro" id="IPR039424">
    <property type="entry name" value="SBP_5"/>
</dbReference>
<dbReference type="InterPro" id="IPR000914">
    <property type="entry name" value="SBP_5_dom"/>
</dbReference>
<comment type="subcellular location">
    <subcellularLocation>
        <location evidence="1">Cell membrane</location>
        <topology evidence="1">Lipid-anchor</topology>
    </subcellularLocation>
</comment>
<sequence>MMRSRAWKRVLAAACAGIVAFSVAACDGNDAAIKKAENIVNIAAISTSQLTENWNPLSPTASQGTCGALYEGLFYVNVAGGDDTMQPMLGESYKFSDDNKELTIKLKDGLKWSDGKPITSDDAVYTFNLINKTSSLNSIGWHGTVKKVDDTTFTLIFDQVATMTARAILTGVPLVPKHVFEKMDDVTTDVNKNPVTSGPFTLDEKDFTSQNYVFRANPNYHEKGQPYIDGVRYTSYAGGTATQDAIIAGEIDWASNVFQNPEKQLKNAPVDYLTMPSSAQVLVTCSNAELGCTGPQTDVAVRKAIYYGMDRAQLNKLAFYGIFYDSSSSLTPTPENEEYLSPDVPESTVPEEANVEKAKQLLEDAGYTMGSDGIYQKDGVRLSFEVPAISGWTESINGVDVAGQQLKKVGIEMKVKQVSANEMTELYSKGDFQIITENMWYSGSEPYDFYNTFYASDQTAKVGEKGTNGWARYSNKTVDDALDVINSTTDTNVKKEQYAIIQQQVYDDMPYIPMMRTATMVETSKEYTGWVTKDNVYAAPASWNTWDTGIILRQIKPVTDNK</sequence>
<dbReference type="GO" id="GO:0042597">
    <property type="term" value="C:periplasmic space"/>
    <property type="evidence" value="ECO:0007669"/>
    <property type="project" value="UniProtKB-ARBA"/>
</dbReference>
<evidence type="ECO:0000256" key="1">
    <source>
        <dbReference type="ARBA" id="ARBA00004193"/>
    </source>
</evidence>